<evidence type="ECO:0000313" key="2">
    <source>
        <dbReference type="EMBL" id="OJJ42075.1"/>
    </source>
</evidence>
<evidence type="ECO:0000259" key="1">
    <source>
        <dbReference type="Pfam" id="PF20248"/>
    </source>
</evidence>
<dbReference type="Pfam" id="PF20248">
    <property type="entry name" value="DUF6603"/>
    <property type="match status" value="1"/>
</dbReference>
<dbReference type="OrthoDB" id="5352492at2759"/>
<feature type="non-terminal residue" evidence="2">
    <location>
        <position position="1"/>
    </location>
</feature>
<reference evidence="3" key="1">
    <citation type="journal article" date="2017" name="Genome Biol.">
        <title>Comparative genomics reveals high biological diversity and specific adaptations in the industrially and medically important fungal genus Aspergillus.</title>
        <authorList>
            <person name="de Vries R.P."/>
            <person name="Riley R."/>
            <person name="Wiebenga A."/>
            <person name="Aguilar-Osorio G."/>
            <person name="Amillis S."/>
            <person name="Uchima C.A."/>
            <person name="Anderluh G."/>
            <person name="Asadollahi M."/>
            <person name="Askin M."/>
            <person name="Barry K."/>
            <person name="Battaglia E."/>
            <person name="Bayram O."/>
            <person name="Benocci T."/>
            <person name="Braus-Stromeyer S.A."/>
            <person name="Caldana C."/>
            <person name="Canovas D."/>
            <person name="Cerqueira G.C."/>
            <person name="Chen F."/>
            <person name="Chen W."/>
            <person name="Choi C."/>
            <person name="Clum A."/>
            <person name="Dos Santos R.A."/>
            <person name="Damasio A.R."/>
            <person name="Diallinas G."/>
            <person name="Emri T."/>
            <person name="Fekete E."/>
            <person name="Flipphi M."/>
            <person name="Freyberg S."/>
            <person name="Gallo A."/>
            <person name="Gournas C."/>
            <person name="Habgood R."/>
            <person name="Hainaut M."/>
            <person name="Harispe M.L."/>
            <person name="Henrissat B."/>
            <person name="Hilden K.S."/>
            <person name="Hope R."/>
            <person name="Hossain A."/>
            <person name="Karabika E."/>
            <person name="Karaffa L."/>
            <person name="Karanyi Z."/>
            <person name="Krasevec N."/>
            <person name="Kuo A."/>
            <person name="Kusch H."/>
            <person name="LaButti K."/>
            <person name="Lagendijk E.L."/>
            <person name="Lapidus A."/>
            <person name="Levasseur A."/>
            <person name="Lindquist E."/>
            <person name="Lipzen A."/>
            <person name="Logrieco A.F."/>
            <person name="MacCabe A."/>
            <person name="Maekelae M.R."/>
            <person name="Malavazi I."/>
            <person name="Melin P."/>
            <person name="Meyer V."/>
            <person name="Mielnichuk N."/>
            <person name="Miskei M."/>
            <person name="Molnar A.P."/>
            <person name="Mule G."/>
            <person name="Ngan C.Y."/>
            <person name="Orejas M."/>
            <person name="Orosz E."/>
            <person name="Ouedraogo J.P."/>
            <person name="Overkamp K.M."/>
            <person name="Park H.-S."/>
            <person name="Perrone G."/>
            <person name="Piumi F."/>
            <person name="Punt P.J."/>
            <person name="Ram A.F."/>
            <person name="Ramon A."/>
            <person name="Rauscher S."/>
            <person name="Record E."/>
            <person name="Riano-Pachon D.M."/>
            <person name="Robert V."/>
            <person name="Roehrig J."/>
            <person name="Ruller R."/>
            <person name="Salamov A."/>
            <person name="Salih N.S."/>
            <person name="Samson R.A."/>
            <person name="Sandor E."/>
            <person name="Sanguinetti M."/>
            <person name="Schuetze T."/>
            <person name="Sepcic K."/>
            <person name="Shelest E."/>
            <person name="Sherlock G."/>
            <person name="Sophianopoulou V."/>
            <person name="Squina F.M."/>
            <person name="Sun H."/>
            <person name="Susca A."/>
            <person name="Todd R.B."/>
            <person name="Tsang A."/>
            <person name="Unkles S.E."/>
            <person name="van de Wiele N."/>
            <person name="van Rossen-Uffink D."/>
            <person name="Oliveira J.V."/>
            <person name="Vesth T.C."/>
            <person name="Visser J."/>
            <person name="Yu J.-H."/>
            <person name="Zhou M."/>
            <person name="Andersen M.R."/>
            <person name="Archer D.B."/>
            <person name="Baker S.E."/>
            <person name="Benoit I."/>
            <person name="Brakhage A.A."/>
            <person name="Braus G.H."/>
            <person name="Fischer R."/>
            <person name="Frisvad J.C."/>
            <person name="Goldman G.H."/>
            <person name="Houbraken J."/>
            <person name="Oakley B."/>
            <person name="Pocsi I."/>
            <person name="Scazzocchio C."/>
            <person name="Seiboth B."/>
            <person name="vanKuyk P.A."/>
            <person name="Wortman J."/>
            <person name="Dyer P.S."/>
            <person name="Grigoriev I.V."/>
        </authorList>
    </citation>
    <scope>NUCLEOTIDE SEQUENCE [LARGE SCALE GENOMIC DNA]</scope>
    <source>
        <strain evidence="3">CBS 506.65</strain>
    </source>
</reference>
<dbReference type="GeneID" id="34614789"/>
<dbReference type="InterPro" id="IPR046538">
    <property type="entry name" value="DUF6603"/>
</dbReference>
<proteinExistence type="predicted"/>
<dbReference type="RefSeq" id="XP_022576585.1">
    <property type="nucleotide sequence ID" value="XM_022728325.1"/>
</dbReference>
<name>A0A1L9S4H8_9EURO</name>
<gene>
    <name evidence="2" type="ORF">ASPZODRAFT_41519</name>
</gene>
<keyword evidence="3" id="KW-1185">Reference proteome</keyword>
<feature type="non-terminal residue" evidence="2">
    <location>
        <position position="480"/>
    </location>
</feature>
<feature type="domain" description="DUF6603" evidence="1">
    <location>
        <begin position="1"/>
        <end position="384"/>
    </location>
</feature>
<organism evidence="2 3">
    <name type="scientific">Penicilliopsis zonata CBS 506.65</name>
    <dbReference type="NCBI Taxonomy" id="1073090"/>
    <lineage>
        <taxon>Eukaryota</taxon>
        <taxon>Fungi</taxon>
        <taxon>Dikarya</taxon>
        <taxon>Ascomycota</taxon>
        <taxon>Pezizomycotina</taxon>
        <taxon>Eurotiomycetes</taxon>
        <taxon>Eurotiomycetidae</taxon>
        <taxon>Eurotiales</taxon>
        <taxon>Aspergillaceae</taxon>
        <taxon>Penicilliopsis</taxon>
    </lineage>
</organism>
<sequence>VGAYSEVTPRTPADSKPFQSFFIFGALTGPLMSFGYAEINGIAAGFGYNSLVNLPSVEGVSQFPFIGILNQDSGASDPMTTLTTFTDGKTVVPQVDALWLAAGLKLRAFELVDITAVVSLQLSQGDPVLAIVADATAIIPQSASVDKAFALLDFGLKATLDLSDGTLIIQGSLSTRSFLLSKACHPTGGFTLAVWPASSSHGGDLCFSVGGFHPAFSIPAHYPTAPARLGISWAYDAHLSITGGAYYAVTPAAIMAGASMQVVFALSRLQAHFNAHADFLLEFEPLHYQAAVSILASISCQIGRGWLSTTLGFSLSADLDLHGPPMAGTASFDCHVVSFHVAFGHSVPEAIPLTLEQFWKMLSKDAPDSQNHVMAVEGGLIPSKEQPSNCKDKRNDTALVRSSGLTLGVYTRTPISTATYAGKTLESRTPIYSRPMQLNTSTLVSKLEFSISPQPEREFTISLVQNQVPSSMWGKCKTDL</sequence>
<accession>A0A1L9S4H8</accession>
<dbReference type="EMBL" id="KV878370">
    <property type="protein sequence ID" value="OJJ42075.1"/>
    <property type="molecule type" value="Genomic_DNA"/>
</dbReference>
<dbReference type="VEuPathDB" id="FungiDB:ASPZODRAFT_41519"/>
<dbReference type="STRING" id="1073090.A0A1L9S4H8"/>
<dbReference type="Proteomes" id="UP000184188">
    <property type="component" value="Unassembled WGS sequence"/>
</dbReference>
<protein>
    <recommendedName>
        <fullName evidence="1">DUF6603 domain-containing protein</fullName>
    </recommendedName>
</protein>
<dbReference type="AlphaFoldDB" id="A0A1L9S4H8"/>
<evidence type="ECO:0000313" key="3">
    <source>
        <dbReference type="Proteomes" id="UP000184188"/>
    </source>
</evidence>